<reference evidence="2 3" key="1">
    <citation type="submission" date="2016-09" db="EMBL/GenBank/DDBJ databases">
        <authorList>
            <person name="Capua I."/>
            <person name="De Benedictis P."/>
            <person name="Joannis T."/>
            <person name="Lombin L.H."/>
            <person name="Cattoli G."/>
        </authorList>
    </citation>
    <scope>NUCLEOTIDE SEQUENCE [LARGE SCALE GENOMIC DNA]</scope>
    <source>
        <strain evidence="2 3">A7P-90m</strain>
    </source>
</reference>
<evidence type="ECO:0000313" key="3">
    <source>
        <dbReference type="Proteomes" id="UP000199452"/>
    </source>
</evidence>
<gene>
    <name evidence="2" type="ORF">SAMN05216323_10186</name>
</gene>
<keyword evidence="3" id="KW-1185">Reference proteome</keyword>
<dbReference type="AlphaFoldDB" id="A0A1G6J0H6"/>
<evidence type="ECO:0000313" key="2">
    <source>
        <dbReference type="EMBL" id="SDC12247.1"/>
    </source>
</evidence>
<sequence length="67" mass="7753">MYAIMETVVTCCPIIVFVTNVYWFIISPFYLRDKAAICNPKVFQVKKSSRSKQIVFSKKKDAEGSHF</sequence>
<dbReference type="STRING" id="1640674.SAMN05216323_10186"/>
<protein>
    <submittedName>
        <fullName evidence="2">Uncharacterized protein</fullName>
    </submittedName>
</protein>
<name>A0A1G6J0H6_9BACT</name>
<proteinExistence type="predicted"/>
<feature type="transmembrane region" description="Helical" evidence="1">
    <location>
        <begin position="7"/>
        <end position="31"/>
    </location>
</feature>
<organism evidence="2 3">
    <name type="scientific">Williamwhitmania taraxaci</name>
    <dbReference type="NCBI Taxonomy" id="1640674"/>
    <lineage>
        <taxon>Bacteria</taxon>
        <taxon>Pseudomonadati</taxon>
        <taxon>Bacteroidota</taxon>
        <taxon>Bacteroidia</taxon>
        <taxon>Bacteroidales</taxon>
        <taxon>Williamwhitmaniaceae</taxon>
        <taxon>Williamwhitmania</taxon>
    </lineage>
</organism>
<accession>A0A1G6J0H6</accession>
<keyword evidence="1" id="KW-0812">Transmembrane</keyword>
<dbReference type="EMBL" id="FMYP01000018">
    <property type="protein sequence ID" value="SDC12247.1"/>
    <property type="molecule type" value="Genomic_DNA"/>
</dbReference>
<keyword evidence="1" id="KW-1133">Transmembrane helix</keyword>
<evidence type="ECO:0000256" key="1">
    <source>
        <dbReference type="SAM" id="Phobius"/>
    </source>
</evidence>
<keyword evidence="1" id="KW-0472">Membrane</keyword>
<dbReference type="Proteomes" id="UP000199452">
    <property type="component" value="Unassembled WGS sequence"/>
</dbReference>